<evidence type="ECO:0000256" key="1">
    <source>
        <dbReference type="SAM" id="MobiDB-lite"/>
    </source>
</evidence>
<proteinExistence type="predicted"/>
<protein>
    <submittedName>
        <fullName evidence="2">Uncharacterized protein</fullName>
    </submittedName>
</protein>
<dbReference type="EMBL" id="LR798220">
    <property type="protein sequence ID" value="CAB5194709.1"/>
    <property type="molecule type" value="Genomic_DNA"/>
</dbReference>
<sequence>MPLPLTLAQLAQQYEQQGLQMYSQEPDISGLQEYARQRAQEGNSAALNAMAAQYAGKGFEPMQAQFLKQSMAAQEPLKVGNAGYITPKGQYVKDPTYQNDRRAEVLLKQAQSLYNLDDRQTQAQANRDSREMIAGMRSGQNSGANEARMWRGEDTLRQSFDTMTKDLRETYDATSKIGTIITPYIGRSLTQIPAIQQQSLVILLNKFLDPNSVVREGEFNRVVEAQGLVGRASNLLDYLAQGKPLNADAIKQIGDLATLYSQAASSKYSTIAQQYQGVAQRRGFDVNNVILTPTLGGGAAGGPSSSDPLGLLGGQH</sequence>
<gene>
    <name evidence="2" type="ORF">UFOVP168_20</name>
</gene>
<accession>A0A6J7WF92</accession>
<feature type="region of interest" description="Disordered" evidence="1">
    <location>
        <begin position="297"/>
        <end position="316"/>
    </location>
</feature>
<organism evidence="2">
    <name type="scientific">uncultured Caudovirales phage</name>
    <dbReference type="NCBI Taxonomy" id="2100421"/>
    <lineage>
        <taxon>Viruses</taxon>
        <taxon>Duplodnaviria</taxon>
        <taxon>Heunggongvirae</taxon>
        <taxon>Uroviricota</taxon>
        <taxon>Caudoviricetes</taxon>
        <taxon>Peduoviridae</taxon>
        <taxon>Maltschvirus</taxon>
        <taxon>Maltschvirus maltsch</taxon>
    </lineage>
</organism>
<reference evidence="2" key="1">
    <citation type="submission" date="2020-05" db="EMBL/GenBank/DDBJ databases">
        <authorList>
            <person name="Chiriac C."/>
            <person name="Salcher M."/>
            <person name="Ghai R."/>
            <person name="Kavagutti S V."/>
        </authorList>
    </citation>
    <scope>NUCLEOTIDE SEQUENCE</scope>
</reference>
<evidence type="ECO:0000313" key="2">
    <source>
        <dbReference type="EMBL" id="CAB5194709.1"/>
    </source>
</evidence>
<name>A0A6J7WF92_9CAUD</name>